<feature type="region of interest" description="Disordered" evidence="13">
    <location>
        <begin position="1"/>
        <end position="28"/>
    </location>
</feature>
<dbReference type="InterPro" id="IPR001873">
    <property type="entry name" value="ENaC"/>
</dbReference>
<evidence type="ECO:0000256" key="9">
    <source>
        <dbReference type="ARBA" id="ARBA00023136"/>
    </source>
</evidence>
<evidence type="ECO:0000256" key="1">
    <source>
        <dbReference type="ARBA" id="ARBA00004141"/>
    </source>
</evidence>
<keyword evidence="5 12" id="KW-0812">Transmembrane</keyword>
<dbReference type="Pfam" id="PF00858">
    <property type="entry name" value="ASC"/>
    <property type="match status" value="1"/>
</dbReference>
<evidence type="ECO:0000256" key="2">
    <source>
        <dbReference type="ARBA" id="ARBA00007193"/>
    </source>
</evidence>
<keyword evidence="16" id="KW-1185">Reference proteome</keyword>
<evidence type="ECO:0000256" key="10">
    <source>
        <dbReference type="ARBA" id="ARBA00023201"/>
    </source>
</evidence>
<keyword evidence="10 12" id="KW-0739">Sodium transport</keyword>
<evidence type="ECO:0000256" key="3">
    <source>
        <dbReference type="ARBA" id="ARBA00022448"/>
    </source>
</evidence>
<dbReference type="Proteomes" id="UP000499080">
    <property type="component" value="Unassembled WGS sequence"/>
</dbReference>
<keyword evidence="7" id="KW-0915">Sodium</keyword>
<organism evidence="15 16">
    <name type="scientific">Araneus ventricosus</name>
    <name type="common">Orbweaver spider</name>
    <name type="synonym">Epeira ventricosa</name>
    <dbReference type="NCBI Taxonomy" id="182803"/>
    <lineage>
        <taxon>Eukaryota</taxon>
        <taxon>Metazoa</taxon>
        <taxon>Ecdysozoa</taxon>
        <taxon>Arthropoda</taxon>
        <taxon>Chelicerata</taxon>
        <taxon>Arachnida</taxon>
        <taxon>Araneae</taxon>
        <taxon>Araneomorphae</taxon>
        <taxon>Entelegynae</taxon>
        <taxon>Araneoidea</taxon>
        <taxon>Araneidae</taxon>
        <taxon>Araneus</taxon>
    </lineage>
</organism>
<keyword evidence="6 14" id="KW-1133">Transmembrane helix</keyword>
<keyword evidence="4 12" id="KW-0894">Sodium channel</keyword>
<comment type="subcellular location">
    <subcellularLocation>
        <location evidence="1">Membrane</location>
        <topology evidence="1">Multi-pass membrane protein</topology>
    </subcellularLocation>
</comment>
<evidence type="ECO:0000256" key="14">
    <source>
        <dbReference type="SAM" id="Phobius"/>
    </source>
</evidence>
<evidence type="ECO:0000256" key="4">
    <source>
        <dbReference type="ARBA" id="ARBA00022461"/>
    </source>
</evidence>
<evidence type="ECO:0000256" key="13">
    <source>
        <dbReference type="SAM" id="MobiDB-lite"/>
    </source>
</evidence>
<evidence type="ECO:0000256" key="6">
    <source>
        <dbReference type="ARBA" id="ARBA00022989"/>
    </source>
</evidence>
<name>A0A4Y2RFG4_ARAVE</name>
<proteinExistence type="inferred from homology"/>
<keyword evidence="8 12" id="KW-0406">Ion transport</keyword>
<evidence type="ECO:0000313" key="15">
    <source>
        <dbReference type="EMBL" id="GBN74120.1"/>
    </source>
</evidence>
<protein>
    <submittedName>
        <fullName evidence="15">Uncharacterized protein</fullName>
    </submittedName>
</protein>
<evidence type="ECO:0000256" key="7">
    <source>
        <dbReference type="ARBA" id="ARBA00023053"/>
    </source>
</evidence>
<comment type="similarity">
    <text evidence="2 12">Belongs to the amiloride-sensitive sodium channel (TC 1.A.6) family.</text>
</comment>
<dbReference type="GO" id="GO:0016020">
    <property type="term" value="C:membrane"/>
    <property type="evidence" value="ECO:0007669"/>
    <property type="project" value="UniProtKB-SubCell"/>
</dbReference>
<keyword evidence="3 12" id="KW-0813">Transport</keyword>
<evidence type="ECO:0000256" key="8">
    <source>
        <dbReference type="ARBA" id="ARBA00023065"/>
    </source>
</evidence>
<accession>A0A4Y2RFG4</accession>
<dbReference type="GO" id="GO:0005272">
    <property type="term" value="F:sodium channel activity"/>
    <property type="evidence" value="ECO:0007669"/>
    <property type="project" value="UniProtKB-KW"/>
</dbReference>
<feature type="compositionally biased region" description="Polar residues" evidence="13">
    <location>
        <begin position="1"/>
        <end position="10"/>
    </location>
</feature>
<evidence type="ECO:0000313" key="16">
    <source>
        <dbReference type="Proteomes" id="UP000499080"/>
    </source>
</evidence>
<dbReference type="AlphaFoldDB" id="A0A4Y2RFG4"/>
<feature type="transmembrane region" description="Helical" evidence="14">
    <location>
        <begin position="74"/>
        <end position="92"/>
    </location>
</feature>
<keyword evidence="11 12" id="KW-0407">Ion channel</keyword>
<comment type="caution">
    <text evidence="15">The sequence shown here is derived from an EMBL/GenBank/DDBJ whole genome shotgun (WGS) entry which is preliminary data.</text>
</comment>
<gene>
    <name evidence="15" type="ORF">AVEN_219959_1</name>
</gene>
<sequence length="297" mass="34742">MENYNRTSSDPIKRKAARKSKKEDRMLRKKKRTPLKINQFKYQSFDRFLKSTLKTSLITSIPEIAANKSWAKRIIKITVFIMCLIGFIYQTMNFLKMYWDYPTVVNVYATNPYEIVQPAVTICNYNRKRRTFICTLPDNECVFLKTEVFCRIYPQYCPHLDPKKAFTGFLKLDIDNRSNPFRGLLSRPVPFLAHKIWWTIHRSDCAKWENNTHGKLDALSYCAYSYFVREVAPPNPPSIRTMKTTGGLSNGSGIINSTLAKCAATLLQLWKFPKRRRTVVAYHFAPLNNMRSQDYLE</sequence>
<dbReference type="OrthoDB" id="6425182at2759"/>
<evidence type="ECO:0000256" key="5">
    <source>
        <dbReference type="ARBA" id="ARBA00022692"/>
    </source>
</evidence>
<reference evidence="15 16" key="1">
    <citation type="journal article" date="2019" name="Sci. Rep.">
        <title>Orb-weaving spider Araneus ventricosus genome elucidates the spidroin gene catalogue.</title>
        <authorList>
            <person name="Kono N."/>
            <person name="Nakamura H."/>
            <person name="Ohtoshi R."/>
            <person name="Moran D.A.P."/>
            <person name="Shinohara A."/>
            <person name="Yoshida Y."/>
            <person name="Fujiwara M."/>
            <person name="Mori M."/>
            <person name="Tomita M."/>
            <person name="Arakawa K."/>
        </authorList>
    </citation>
    <scope>NUCLEOTIDE SEQUENCE [LARGE SCALE GENOMIC DNA]</scope>
</reference>
<keyword evidence="9 14" id="KW-0472">Membrane</keyword>
<evidence type="ECO:0000256" key="11">
    <source>
        <dbReference type="ARBA" id="ARBA00023303"/>
    </source>
</evidence>
<evidence type="ECO:0000256" key="12">
    <source>
        <dbReference type="RuleBase" id="RU000679"/>
    </source>
</evidence>
<dbReference type="EMBL" id="BGPR01016774">
    <property type="protein sequence ID" value="GBN74120.1"/>
    <property type="molecule type" value="Genomic_DNA"/>
</dbReference>